<dbReference type="Proteomes" id="UP000198618">
    <property type="component" value="Unassembled WGS sequence"/>
</dbReference>
<evidence type="ECO:0000256" key="1">
    <source>
        <dbReference type="SAM" id="Phobius"/>
    </source>
</evidence>
<keyword evidence="1" id="KW-0812">Transmembrane</keyword>
<name>A0A1I0AD15_9BACI</name>
<accession>A0A1I0AD15</accession>
<evidence type="ECO:0000313" key="2">
    <source>
        <dbReference type="EMBL" id="SES92036.1"/>
    </source>
</evidence>
<dbReference type="STRING" id="930131.SAMN05216389_103188"/>
<dbReference type="EMBL" id="FOHE01000003">
    <property type="protein sequence ID" value="SES92036.1"/>
    <property type="molecule type" value="Genomic_DNA"/>
</dbReference>
<dbReference type="InterPro" id="IPR009693">
    <property type="entry name" value="Glucitol_operon_activator"/>
</dbReference>
<dbReference type="Pfam" id="PF06923">
    <property type="entry name" value="GutM"/>
    <property type="match status" value="1"/>
</dbReference>
<dbReference type="RefSeq" id="WP_090867551.1">
    <property type="nucleotide sequence ID" value="NZ_FOHE01000003.1"/>
</dbReference>
<dbReference type="OrthoDB" id="9096700at2"/>
<protein>
    <submittedName>
        <fullName evidence="2">Glucitol operon activator protein</fullName>
    </submittedName>
</protein>
<sequence>MWGKFFIIFALIWGLQFLMTHLQVKQYRSQIREFTKRESGYLGTGYYKKTLGTGAVVLLVCDEKLQIVEAKIMKGITVFARFKDRKELIGKNLLDSKNSESLSNKEKKALQGAIEMIQKEINKGKGKGNEAWIS</sequence>
<keyword evidence="1" id="KW-0472">Membrane</keyword>
<organism evidence="2 3">
    <name type="scientific">Oceanobacillus limi</name>
    <dbReference type="NCBI Taxonomy" id="930131"/>
    <lineage>
        <taxon>Bacteria</taxon>
        <taxon>Bacillati</taxon>
        <taxon>Bacillota</taxon>
        <taxon>Bacilli</taxon>
        <taxon>Bacillales</taxon>
        <taxon>Bacillaceae</taxon>
        <taxon>Oceanobacillus</taxon>
    </lineage>
</organism>
<keyword evidence="1" id="KW-1133">Transmembrane helix</keyword>
<evidence type="ECO:0000313" key="3">
    <source>
        <dbReference type="Proteomes" id="UP000198618"/>
    </source>
</evidence>
<keyword evidence="3" id="KW-1185">Reference proteome</keyword>
<reference evidence="2 3" key="1">
    <citation type="submission" date="2016-10" db="EMBL/GenBank/DDBJ databases">
        <authorList>
            <person name="de Groot N.N."/>
        </authorList>
    </citation>
    <scope>NUCLEOTIDE SEQUENCE [LARGE SCALE GENOMIC DNA]</scope>
    <source>
        <strain evidence="2 3">IBRC-M 10780</strain>
    </source>
</reference>
<gene>
    <name evidence="2" type="ORF">SAMN05216389_103188</name>
</gene>
<dbReference type="AlphaFoldDB" id="A0A1I0AD15"/>
<feature type="transmembrane region" description="Helical" evidence="1">
    <location>
        <begin position="6"/>
        <end position="24"/>
    </location>
</feature>
<proteinExistence type="predicted"/>